<accession>A0A7V8NPN0</accession>
<evidence type="ECO:0000259" key="8">
    <source>
        <dbReference type="Pfam" id="PF02687"/>
    </source>
</evidence>
<dbReference type="InterPro" id="IPR050250">
    <property type="entry name" value="Macrolide_Exporter_MacB"/>
</dbReference>
<keyword evidence="2" id="KW-1003">Cell membrane</keyword>
<evidence type="ECO:0000256" key="1">
    <source>
        <dbReference type="ARBA" id="ARBA00004651"/>
    </source>
</evidence>
<feature type="transmembrane region" description="Helical" evidence="7">
    <location>
        <begin position="431"/>
        <end position="450"/>
    </location>
</feature>
<keyword evidence="11" id="KW-1185">Reference proteome</keyword>
<evidence type="ECO:0000256" key="7">
    <source>
        <dbReference type="SAM" id="Phobius"/>
    </source>
</evidence>
<comment type="caution">
    <text evidence="10">The sequence shown here is derived from an EMBL/GenBank/DDBJ whole genome shotgun (WGS) entry which is preliminary data.</text>
</comment>
<comment type="subcellular location">
    <subcellularLocation>
        <location evidence="1">Cell membrane</location>
        <topology evidence="1">Multi-pass membrane protein</topology>
    </subcellularLocation>
</comment>
<dbReference type="Pfam" id="PF02687">
    <property type="entry name" value="FtsX"/>
    <property type="match status" value="1"/>
</dbReference>
<dbReference type="Proteomes" id="UP000567293">
    <property type="component" value="Unassembled WGS sequence"/>
</dbReference>
<sequence length="466" mass="49830">QMILSHMPPDVAKFIAGWKTIRLDSNALLFTLTIVLVCAILSGIAPSLLASRTNLADSLKESGRGSTASRTRGRLRGALVVAEISLALVLLVGAGLLVKNFQGLLNVNESYSPQTLLTMNVTLPDTQYAKDSTRLAFHEQVLERLSRLPGVQSAAFVTHVPYSEGGGIGTYDFSIEGRPLAERGELRDAIIETTSPNYFALMKIALLEGRLLTDADGADAQPVAVISESLARRYFPGKSSLGAHIKVGGMDSPRPWMTIVGVVNDVHYSWINKENIPTIYGPFRQAPPYYTTILLRSADDPSQLISAARAEIAAVDPELPLYNIKPMNRVITESITGIAYVAAMMAVLGGIALVLASVGVFGVMSYSVSERVHEIGVRMSLGAQSADIVEMVLRSGMLLTILGLAIGLPIAFVLARALSSVLFGVEATDPFSFVGLPLLLAGVAALASYLPARRAARVDPLVALRY</sequence>
<dbReference type="AlphaFoldDB" id="A0A7V8NPN0"/>
<dbReference type="InterPro" id="IPR003838">
    <property type="entry name" value="ABC3_permease_C"/>
</dbReference>
<protein>
    <submittedName>
        <fullName evidence="10">ABC transporter permease</fullName>
    </submittedName>
</protein>
<evidence type="ECO:0000256" key="6">
    <source>
        <dbReference type="ARBA" id="ARBA00038076"/>
    </source>
</evidence>
<evidence type="ECO:0000256" key="4">
    <source>
        <dbReference type="ARBA" id="ARBA00022989"/>
    </source>
</evidence>
<feature type="domain" description="MacB-like periplasmic core" evidence="9">
    <location>
        <begin position="84"/>
        <end position="309"/>
    </location>
</feature>
<dbReference type="GO" id="GO:0022857">
    <property type="term" value="F:transmembrane transporter activity"/>
    <property type="evidence" value="ECO:0007669"/>
    <property type="project" value="TreeGrafter"/>
</dbReference>
<dbReference type="InterPro" id="IPR025857">
    <property type="entry name" value="MacB_PCD"/>
</dbReference>
<reference evidence="10" key="1">
    <citation type="submission" date="2020-06" db="EMBL/GenBank/DDBJ databases">
        <title>Legume-microbial interactions unlock mineral nutrients during tropical forest succession.</title>
        <authorList>
            <person name="Epihov D.Z."/>
        </authorList>
    </citation>
    <scope>NUCLEOTIDE SEQUENCE [LARGE SCALE GENOMIC DNA]</scope>
    <source>
        <strain evidence="10">Pan2503</strain>
    </source>
</reference>
<evidence type="ECO:0000256" key="2">
    <source>
        <dbReference type="ARBA" id="ARBA00022475"/>
    </source>
</evidence>
<proteinExistence type="inferred from homology"/>
<evidence type="ECO:0000256" key="3">
    <source>
        <dbReference type="ARBA" id="ARBA00022692"/>
    </source>
</evidence>
<dbReference type="Pfam" id="PF12704">
    <property type="entry name" value="MacB_PCD"/>
    <property type="match status" value="1"/>
</dbReference>
<dbReference type="GO" id="GO:0005886">
    <property type="term" value="C:plasma membrane"/>
    <property type="evidence" value="ECO:0007669"/>
    <property type="project" value="UniProtKB-SubCell"/>
</dbReference>
<organism evidence="10 11">
    <name type="scientific">Candidatus Acidiferrum panamense</name>
    <dbReference type="NCBI Taxonomy" id="2741543"/>
    <lineage>
        <taxon>Bacteria</taxon>
        <taxon>Pseudomonadati</taxon>
        <taxon>Acidobacteriota</taxon>
        <taxon>Terriglobia</taxon>
        <taxon>Candidatus Acidiferrales</taxon>
        <taxon>Candidatus Acidiferrum</taxon>
    </lineage>
</organism>
<keyword evidence="3 7" id="KW-0812">Transmembrane</keyword>
<keyword evidence="5 7" id="KW-0472">Membrane</keyword>
<feature type="transmembrane region" description="Helical" evidence="7">
    <location>
        <begin position="78"/>
        <end position="98"/>
    </location>
</feature>
<keyword evidence="4 7" id="KW-1133">Transmembrane helix</keyword>
<feature type="transmembrane region" description="Helical" evidence="7">
    <location>
        <begin position="27"/>
        <end position="50"/>
    </location>
</feature>
<feature type="non-terminal residue" evidence="10">
    <location>
        <position position="466"/>
    </location>
</feature>
<name>A0A7V8NPN0_9BACT</name>
<feature type="transmembrane region" description="Helical" evidence="7">
    <location>
        <begin position="337"/>
        <end position="363"/>
    </location>
</feature>
<evidence type="ECO:0000259" key="9">
    <source>
        <dbReference type="Pfam" id="PF12704"/>
    </source>
</evidence>
<evidence type="ECO:0000256" key="5">
    <source>
        <dbReference type="ARBA" id="ARBA00023136"/>
    </source>
</evidence>
<gene>
    <name evidence="10" type="ORF">HRJ53_09370</name>
</gene>
<dbReference type="PANTHER" id="PTHR30572:SF4">
    <property type="entry name" value="ABC TRANSPORTER PERMEASE YTRF"/>
    <property type="match status" value="1"/>
</dbReference>
<evidence type="ECO:0000313" key="11">
    <source>
        <dbReference type="Proteomes" id="UP000567293"/>
    </source>
</evidence>
<dbReference type="EMBL" id="JACDQQ010000907">
    <property type="protein sequence ID" value="MBA0085194.1"/>
    <property type="molecule type" value="Genomic_DNA"/>
</dbReference>
<evidence type="ECO:0000313" key="10">
    <source>
        <dbReference type="EMBL" id="MBA0085194.1"/>
    </source>
</evidence>
<feature type="domain" description="ABC3 transporter permease C-terminal" evidence="8">
    <location>
        <begin position="347"/>
        <end position="460"/>
    </location>
</feature>
<comment type="similarity">
    <text evidence="6">Belongs to the ABC-4 integral membrane protein family.</text>
</comment>
<feature type="transmembrane region" description="Helical" evidence="7">
    <location>
        <begin position="398"/>
        <end position="419"/>
    </location>
</feature>
<dbReference type="PANTHER" id="PTHR30572">
    <property type="entry name" value="MEMBRANE COMPONENT OF TRANSPORTER-RELATED"/>
    <property type="match status" value="1"/>
</dbReference>
<feature type="non-terminal residue" evidence="10">
    <location>
        <position position="1"/>
    </location>
</feature>